<sequence length="377" mass="36660">MNRVALLVLQILATAMPLALLPFLGLAVERMSASSPAWTVVALAAPAVTTLALTPVWTRLTPRVSLAALLIWTGVVTGLSCGLVAVATHPAVLVLARLLQGAAGGGVVLALAFRATGRSAGAGFTRMQQASAAGCLAGPLVGGVAFQADAFGALMLAGGAATVLAALLAAPGLRALPQEAPVAVAAGGMGGTPLLVAGLCGSAGAFAFVAFFPAWATAHDPALYTPGLIGGLHSLSWIAALLVLPAWGRGLDAVAPVTALGLALVGTGLAFAAIPLGAGLAGIVALRLAQGALYAGQAPALFAAMDAAAPGRVAGIARARASLTVGQLVGPLAGGLVLAPFGPGGALWAAAGLSLVGAAALLAAQPLPISFPWSRAR</sequence>
<dbReference type="OrthoDB" id="8004067at2"/>
<feature type="transmembrane region" description="Helical" evidence="1">
    <location>
        <begin position="98"/>
        <end position="117"/>
    </location>
</feature>
<dbReference type="AlphaFoldDB" id="A0A1I2VM72"/>
<keyword evidence="1" id="KW-0812">Transmembrane</keyword>
<dbReference type="InterPro" id="IPR036259">
    <property type="entry name" value="MFS_trans_sf"/>
</dbReference>
<dbReference type="STRING" id="582675.SAMN05192565_11581"/>
<dbReference type="Proteomes" id="UP000199229">
    <property type="component" value="Unassembled WGS sequence"/>
</dbReference>
<dbReference type="EMBL" id="FOPM01000015">
    <property type="protein sequence ID" value="SFG89347.1"/>
    <property type="molecule type" value="Genomic_DNA"/>
</dbReference>
<feature type="transmembrane region" description="Helical" evidence="1">
    <location>
        <begin position="321"/>
        <end position="341"/>
    </location>
</feature>
<feature type="transmembrane region" description="Helical" evidence="1">
    <location>
        <begin position="228"/>
        <end position="247"/>
    </location>
</feature>
<feature type="transmembrane region" description="Helical" evidence="1">
    <location>
        <begin position="154"/>
        <end position="173"/>
    </location>
</feature>
<gene>
    <name evidence="2" type="ORF">SAMN05192565_11581</name>
</gene>
<evidence type="ECO:0000256" key="1">
    <source>
        <dbReference type="SAM" id="Phobius"/>
    </source>
</evidence>
<feature type="transmembrane region" description="Helical" evidence="1">
    <location>
        <begin position="347"/>
        <end position="367"/>
    </location>
</feature>
<protein>
    <recommendedName>
        <fullName evidence="4">Major Facilitator Superfamily protein</fullName>
    </recommendedName>
</protein>
<accession>A0A1I2VM72</accession>
<name>A0A1I2VM72_9HYPH</name>
<evidence type="ECO:0000313" key="2">
    <source>
        <dbReference type="EMBL" id="SFG89347.1"/>
    </source>
</evidence>
<keyword evidence="3" id="KW-1185">Reference proteome</keyword>
<evidence type="ECO:0008006" key="4">
    <source>
        <dbReference type="Google" id="ProtNLM"/>
    </source>
</evidence>
<dbReference type="Gene3D" id="1.20.1250.20">
    <property type="entry name" value="MFS general substrate transporter like domains"/>
    <property type="match status" value="2"/>
</dbReference>
<feature type="transmembrane region" description="Helical" evidence="1">
    <location>
        <begin position="37"/>
        <end position="57"/>
    </location>
</feature>
<feature type="transmembrane region" description="Helical" evidence="1">
    <location>
        <begin position="69"/>
        <end position="92"/>
    </location>
</feature>
<feature type="transmembrane region" description="Helical" evidence="1">
    <location>
        <begin position="259"/>
        <end position="286"/>
    </location>
</feature>
<proteinExistence type="predicted"/>
<organism evidence="2 3">
    <name type="scientific">Methylobacterium gossipiicola</name>
    <dbReference type="NCBI Taxonomy" id="582675"/>
    <lineage>
        <taxon>Bacteria</taxon>
        <taxon>Pseudomonadati</taxon>
        <taxon>Pseudomonadota</taxon>
        <taxon>Alphaproteobacteria</taxon>
        <taxon>Hyphomicrobiales</taxon>
        <taxon>Methylobacteriaceae</taxon>
        <taxon>Methylobacterium</taxon>
    </lineage>
</organism>
<keyword evidence="1" id="KW-0472">Membrane</keyword>
<keyword evidence="1" id="KW-1133">Transmembrane helix</keyword>
<dbReference type="SUPFAM" id="SSF103473">
    <property type="entry name" value="MFS general substrate transporter"/>
    <property type="match status" value="1"/>
</dbReference>
<dbReference type="RefSeq" id="WP_091972736.1">
    <property type="nucleotide sequence ID" value="NZ_FOPM01000015.1"/>
</dbReference>
<reference evidence="3" key="1">
    <citation type="submission" date="2016-10" db="EMBL/GenBank/DDBJ databases">
        <authorList>
            <person name="Varghese N."/>
            <person name="Submissions S."/>
        </authorList>
    </citation>
    <scope>NUCLEOTIDE SEQUENCE [LARGE SCALE GENOMIC DNA]</scope>
    <source>
        <strain evidence="3">Gh-105</strain>
    </source>
</reference>
<evidence type="ECO:0000313" key="3">
    <source>
        <dbReference type="Proteomes" id="UP000199229"/>
    </source>
</evidence>
<feature type="transmembrane region" description="Helical" evidence="1">
    <location>
        <begin position="194"/>
        <end position="216"/>
    </location>
</feature>